<keyword evidence="3" id="KW-0539">Nucleus</keyword>
<dbReference type="SUPFAM" id="SSF48371">
    <property type="entry name" value="ARM repeat"/>
    <property type="match status" value="1"/>
</dbReference>
<dbReference type="SMART" id="SM00543">
    <property type="entry name" value="MIF4G"/>
    <property type="match status" value="1"/>
</dbReference>
<protein>
    <submittedName>
        <fullName evidence="7">Similar to NOM1: Nucleolar MIF4G domain-containing protein 1 (Homo sapiens)</fullName>
    </submittedName>
</protein>
<evidence type="ECO:0000256" key="4">
    <source>
        <dbReference type="SAM" id="Coils"/>
    </source>
</evidence>
<dbReference type="GO" id="GO:0005730">
    <property type="term" value="C:nucleolus"/>
    <property type="evidence" value="ECO:0007669"/>
    <property type="project" value="UniProtKB-SubCell"/>
</dbReference>
<organism evidence="7 8">
    <name type="scientific">Cotesia congregata</name>
    <name type="common">Parasitoid wasp</name>
    <name type="synonym">Apanteles congregatus</name>
    <dbReference type="NCBI Taxonomy" id="51543"/>
    <lineage>
        <taxon>Eukaryota</taxon>
        <taxon>Metazoa</taxon>
        <taxon>Ecdysozoa</taxon>
        <taxon>Arthropoda</taxon>
        <taxon>Hexapoda</taxon>
        <taxon>Insecta</taxon>
        <taxon>Pterygota</taxon>
        <taxon>Neoptera</taxon>
        <taxon>Endopterygota</taxon>
        <taxon>Hymenoptera</taxon>
        <taxon>Apocrita</taxon>
        <taxon>Ichneumonoidea</taxon>
        <taxon>Braconidae</taxon>
        <taxon>Microgastrinae</taxon>
        <taxon>Cotesia</taxon>
    </lineage>
</organism>
<accession>A0A8J2HIS4</accession>
<feature type="compositionally biased region" description="Acidic residues" evidence="5">
    <location>
        <begin position="179"/>
        <end position="189"/>
    </location>
</feature>
<dbReference type="SMART" id="SM00544">
    <property type="entry name" value="MA3"/>
    <property type="match status" value="1"/>
</dbReference>
<reference evidence="7" key="1">
    <citation type="submission" date="2021-04" db="EMBL/GenBank/DDBJ databases">
        <authorList>
            <person name="Chebbi M.A.C M."/>
        </authorList>
    </citation>
    <scope>NUCLEOTIDE SEQUENCE</scope>
</reference>
<keyword evidence="4" id="KW-0175">Coiled coil</keyword>
<evidence type="ECO:0000313" key="8">
    <source>
        <dbReference type="Proteomes" id="UP000786811"/>
    </source>
</evidence>
<comment type="caution">
    <text evidence="7">The sequence shown here is derived from an EMBL/GenBank/DDBJ whole genome shotgun (WGS) entry which is preliminary data.</text>
</comment>
<comment type="subcellular location">
    <subcellularLocation>
        <location evidence="1">Nucleus</location>
        <location evidence="1">Nucleolus</location>
    </subcellularLocation>
</comment>
<feature type="coiled-coil region" evidence="4">
    <location>
        <begin position="94"/>
        <end position="128"/>
    </location>
</feature>
<dbReference type="EMBL" id="CAJNRD030001121">
    <property type="protein sequence ID" value="CAG5097153.1"/>
    <property type="molecule type" value="Genomic_DNA"/>
</dbReference>
<feature type="compositionally biased region" description="Basic and acidic residues" evidence="5">
    <location>
        <begin position="11"/>
        <end position="22"/>
    </location>
</feature>
<dbReference type="GO" id="GO:0042274">
    <property type="term" value="P:ribosomal small subunit biogenesis"/>
    <property type="evidence" value="ECO:0007669"/>
    <property type="project" value="TreeGrafter"/>
</dbReference>
<feature type="compositionally biased region" description="Basic and acidic residues" evidence="5">
    <location>
        <begin position="268"/>
        <end position="287"/>
    </location>
</feature>
<feature type="region of interest" description="Disordered" evidence="5">
    <location>
        <begin position="178"/>
        <end position="328"/>
    </location>
</feature>
<evidence type="ECO:0000256" key="1">
    <source>
        <dbReference type="ARBA" id="ARBA00004604"/>
    </source>
</evidence>
<dbReference type="PROSITE" id="PS51366">
    <property type="entry name" value="MI"/>
    <property type="match status" value="1"/>
</dbReference>
<dbReference type="FunFam" id="1.25.40.180:FF:000032">
    <property type="entry name" value="Nucleolar MIF4G domain-containing protein 1"/>
    <property type="match status" value="1"/>
</dbReference>
<evidence type="ECO:0000256" key="2">
    <source>
        <dbReference type="ARBA" id="ARBA00006856"/>
    </source>
</evidence>
<proteinExistence type="inferred from homology"/>
<feature type="region of interest" description="Disordered" evidence="5">
    <location>
        <begin position="1"/>
        <end position="40"/>
    </location>
</feature>
<feature type="coiled-coil region" evidence="4">
    <location>
        <begin position="360"/>
        <end position="387"/>
    </location>
</feature>
<keyword evidence="8" id="KW-1185">Reference proteome</keyword>
<name>A0A8J2HIS4_COTCN</name>
<evidence type="ECO:0000313" key="7">
    <source>
        <dbReference type="EMBL" id="CAG5097153.1"/>
    </source>
</evidence>
<dbReference type="Proteomes" id="UP000786811">
    <property type="component" value="Unassembled WGS sequence"/>
</dbReference>
<evidence type="ECO:0000259" key="6">
    <source>
        <dbReference type="PROSITE" id="PS51366"/>
    </source>
</evidence>
<dbReference type="OrthoDB" id="10260961at2759"/>
<gene>
    <name evidence="7" type="ORF">HICCMSTLAB_LOCUS8568</name>
</gene>
<dbReference type="InterPro" id="IPR016024">
    <property type="entry name" value="ARM-type_fold"/>
</dbReference>
<sequence>MVFKSKKSTKKPVEKTRKELRKEKRQQKKVNRAQYYSNKKKVLASKDTNLDDSLIKNENNNIKTDIIVNKKPKVVKKVKTDEALIKEKLRLKKKREKRAEKQRLKQKRELLLEDQEKEDKMIRQLEKKLKLNKRKSKSVPKSFVDDGLDYLLDFCSEKSSSDKKVDYKCGLMKNALMEFDSDDNLSDDEPPAKKKKSKVISDAEGEDEELEIDSGSEEDFGDEFDGSEEESEVEKINKSKSKDLKIDKKSVINSESDDDDFGDSEDEKNDKSESKALNVDKKSKIISESDEDFDDDDDDDDDLGEDEEDIEDNKSKKNSDGTWEDIYGRKRDKDGNIINEKASSGKYIPPAIRLKQLEESTAHQEKLQQLRKQMKGLINRLAEHNMHFISTQIEDMYMSNSRHDMNEMLTKLMTESLVSPVLTPDSLVAEYMLLVAILHANVGTEVGAHFLLSLIRKINEMLGESQDVENKTLDNYVFMLSHLYNFKVFGSQLLFQILQKLAEKFTEKEIECILLILRTVGFLLRKDDPLALKELIINLQQKASAGKETSSRVQFMLEVLMAIKNNNMKKIPQYDTSHVEHLKKLLKNFLHKGNSVTQFNISLSDLLNANEKGKWWIVGSAWSGTIDSTNKPTKDKNFDGGMQFSQQILELARKQRMNTDVRRNIFCILMSAEDYLDAFEKIQHLGLKDQQAREIINIIMDCCLQEKKFNPYYAVLAQKFCNYDRKNQMTLQYSLWDKFRELDDLNKVQLNNLAKFLTHLFVEKGLALSVLKVISFAELDKQTMKLVRQIMLGILLHDDVEACTHAFERISLAPQLQNLREGLRLFISYFLAKYAEAQKLPEKSVKRLKERTELVEKILYGRSSLL</sequence>
<dbReference type="InterPro" id="IPR050781">
    <property type="entry name" value="CWC22_splicing_factor"/>
</dbReference>
<dbReference type="Pfam" id="PF02847">
    <property type="entry name" value="MA3"/>
    <property type="match status" value="1"/>
</dbReference>
<dbReference type="Pfam" id="PF02854">
    <property type="entry name" value="MIF4G"/>
    <property type="match status" value="1"/>
</dbReference>
<dbReference type="InterPro" id="IPR003890">
    <property type="entry name" value="MIF4G-like_typ-3"/>
</dbReference>
<dbReference type="Gene3D" id="1.25.40.180">
    <property type="match status" value="1"/>
</dbReference>
<evidence type="ECO:0000256" key="3">
    <source>
        <dbReference type="ARBA" id="ARBA00023242"/>
    </source>
</evidence>
<dbReference type="GO" id="GO:0003723">
    <property type="term" value="F:RNA binding"/>
    <property type="evidence" value="ECO:0007669"/>
    <property type="project" value="InterPro"/>
</dbReference>
<feature type="domain" description="MI" evidence="6">
    <location>
        <begin position="660"/>
        <end position="776"/>
    </location>
</feature>
<dbReference type="AlphaFoldDB" id="A0A8J2HIS4"/>
<comment type="similarity">
    <text evidence="2">Belongs to the CWC22 family.</text>
</comment>
<feature type="compositionally biased region" description="Basic residues" evidence="5">
    <location>
        <begin position="1"/>
        <end position="10"/>
    </location>
</feature>
<dbReference type="PANTHER" id="PTHR18034:SF4">
    <property type="entry name" value="NUCLEOLAR MIF4G DOMAIN-CONTAINING PROTEIN 1"/>
    <property type="match status" value="1"/>
</dbReference>
<dbReference type="PANTHER" id="PTHR18034">
    <property type="entry name" value="CELL CYCLE CONTROL PROTEIN CWF22-RELATED"/>
    <property type="match status" value="1"/>
</dbReference>
<dbReference type="InterPro" id="IPR003891">
    <property type="entry name" value="Initiation_fac_eIF4g_MI"/>
</dbReference>
<feature type="compositionally biased region" description="Acidic residues" evidence="5">
    <location>
        <begin position="203"/>
        <end position="232"/>
    </location>
</feature>
<feature type="compositionally biased region" description="Acidic residues" evidence="5">
    <location>
        <begin position="255"/>
        <end position="267"/>
    </location>
</feature>
<feature type="compositionally biased region" description="Basic and acidic residues" evidence="5">
    <location>
        <begin position="233"/>
        <end position="250"/>
    </location>
</feature>
<evidence type="ECO:0000256" key="5">
    <source>
        <dbReference type="SAM" id="MobiDB-lite"/>
    </source>
</evidence>
<feature type="compositionally biased region" description="Acidic residues" evidence="5">
    <location>
        <begin position="288"/>
        <end position="311"/>
    </location>
</feature>